<gene>
    <name evidence="1" type="ORF">EDC52_101772</name>
</gene>
<dbReference type="AlphaFoldDB" id="A0A4R3Z3M5"/>
<reference evidence="1 2" key="1">
    <citation type="submission" date="2019-03" db="EMBL/GenBank/DDBJ databases">
        <title>Genomic Encyclopedia of Type Strains, Phase IV (KMG-IV): sequencing the most valuable type-strain genomes for metagenomic binning, comparative biology and taxonomic classification.</title>
        <authorList>
            <person name="Goeker M."/>
        </authorList>
    </citation>
    <scope>NUCLEOTIDE SEQUENCE [LARGE SCALE GENOMIC DNA]</scope>
    <source>
        <strain evidence="1 2">DSM 19580</strain>
    </source>
</reference>
<dbReference type="EMBL" id="SMCR01000001">
    <property type="protein sequence ID" value="TCW00422.1"/>
    <property type="molecule type" value="Genomic_DNA"/>
</dbReference>
<comment type="caution">
    <text evidence="1">The sequence shown here is derived from an EMBL/GenBank/DDBJ whole genome shotgun (WGS) entry which is preliminary data.</text>
</comment>
<evidence type="ECO:0000313" key="1">
    <source>
        <dbReference type="EMBL" id="TCW00422.1"/>
    </source>
</evidence>
<proteinExistence type="predicted"/>
<sequence>MTPVQFIEKHVRQQLIDQGFTPSIAQGGGK</sequence>
<protein>
    <submittedName>
        <fullName evidence="1">Uncharacterized protein</fullName>
    </submittedName>
</protein>
<evidence type="ECO:0000313" key="2">
    <source>
        <dbReference type="Proteomes" id="UP000295719"/>
    </source>
</evidence>
<accession>A0A4R3Z3M5</accession>
<organism evidence="1 2">
    <name type="scientific">Biostraticola tofi</name>
    <dbReference type="NCBI Taxonomy" id="466109"/>
    <lineage>
        <taxon>Bacteria</taxon>
        <taxon>Pseudomonadati</taxon>
        <taxon>Pseudomonadota</taxon>
        <taxon>Gammaproteobacteria</taxon>
        <taxon>Enterobacterales</taxon>
        <taxon>Bruguierivoracaceae</taxon>
        <taxon>Biostraticola</taxon>
    </lineage>
</organism>
<keyword evidence="2" id="KW-1185">Reference proteome</keyword>
<dbReference type="Proteomes" id="UP000295719">
    <property type="component" value="Unassembled WGS sequence"/>
</dbReference>
<name>A0A4R3Z3M5_9GAMM</name>